<gene>
    <name evidence="1" type="ORF">PanWU01x14_242460</name>
</gene>
<comment type="caution">
    <text evidence="1">The sequence shown here is derived from an EMBL/GenBank/DDBJ whole genome shotgun (WGS) entry which is preliminary data.</text>
</comment>
<name>A0A2P5BG04_PARAD</name>
<dbReference type="AlphaFoldDB" id="A0A2P5BG04"/>
<sequence>MTKPTQKLIWMAKTLQDQFFLQKVQTLTQITETEEEVDPDKCLEGVNLFFYDKSTGIGLVVSTNGKENNLSDYTPPVEIPSNSHCMRRIRRKEKSGRNYCAMGGGL</sequence>
<evidence type="ECO:0000313" key="1">
    <source>
        <dbReference type="EMBL" id="PON47724.1"/>
    </source>
</evidence>
<proteinExistence type="predicted"/>
<dbReference type="EMBL" id="JXTB01000290">
    <property type="protein sequence ID" value="PON47724.1"/>
    <property type="molecule type" value="Genomic_DNA"/>
</dbReference>
<protein>
    <submittedName>
        <fullName evidence="1">Uncharacterized protein</fullName>
    </submittedName>
</protein>
<evidence type="ECO:0000313" key="2">
    <source>
        <dbReference type="Proteomes" id="UP000237105"/>
    </source>
</evidence>
<organism evidence="1 2">
    <name type="scientific">Parasponia andersonii</name>
    <name type="common">Sponia andersonii</name>
    <dbReference type="NCBI Taxonomy" id="3476"/>
    <lineage>
        <taxon>Eukaryota</taxon>
        <taxon>Viridiplantae</taxon>
        <taxon>Streptophyta</taxon>
        <taxon>Embryophyta</taxon>
        <taxon>Tracheophyta</taxon>
        <taxon>Spermatophyta</taxon>
        <taxon>Magnoliopsida</taxon>
        <taxon>eudicotyledons</taxon>
        <taxon>Gunneridae</taxon>
        <taxon>Pentapetalae</taxon>
        <taxon>rosids</taxon>
        <taxon>fabids</taxon>
        <taxon>Rosales</taxon>
        <taxon>Cannabaceae</taxon>
        <taxon>Parasponia</taxon>
    </lineage>
</organism>
<dbReference type="OrthoDB" id="10595745at2759"/>
<reference evidence="2" key="1">
    <citation type="submission" date="2016-06" db="EMBL/GenBank/DDBJ databases">
        <title>Parallel loss of symbiosis genes in relatives of nitrogen-fixing non-legume Parasponia.</title>
        <authorList>
            <person name="Van Velzen R."/>
            <person name="Holmer R."/>
            <person name="Bu F."/>
            <person name="Rutten L."/>
            <person name="Van Zeijl A."/>
            <person name="Liu W."/>
            <person name="Santuari L."/>
            <person name="Cao Q."/>
            <person name="Sharma T."/>
            <person name="Shen D."/>
            <person name="Roswanjaya Y."/>
            <person name="Wardhani T."/>
            <person name="Kalhor M.S."/>
            <person name="Jansen J."/>
            <person name="Van den Hoogen J."/>
            <person name="Gungor B."/>
            <person name="Hartog M."/>
            <person name="Hontelez J."/>
            <person name="Verver J."/>
            <person name="Yang W.-C."/>
            <person name="Schijlen E."/>
            <person name="Repin R."/>
            <person name="Schilthuizen M."/>
            <person name="Schranz E."/>
            <person name="Heidstra R."/>
            <person name="Miyata K."/>
            <person name="Fedorova E."/>
            <person name="Kohlen W."/>
            <person name="Bisseling T."/>
            <person name="Smit S."/>
            <person name="Geurts R."/>
        </authorList>
    </citation>
    <scope>NUCLEOTIDE SEQUENCE [LARGE SCALE GENOMIC DNA]</scope>
    <source>
        <strain evidence="2">cv. WU1-14</strain>
    </source>
</reference>
<dbReference type="Proteomes" id="UP000237105">
    <property type="component" value="Unassembled WGS sequence"/>
</dbReference>
<keyword evidence="2" id="KW-1185">Reference proteome</keyword>
<accession>A0A2P5BG04</accession>